<evidence type="ECO:0000313" key="4">
    <source>
        <dbReference type="Proteomes" id="UP000289152"/>
    </source>
</evidence>
<dbReference type="Proteomes" id="UP000289152">
    <property type="component" value="Unassembled WGS sequence"/>
</dbReference>
<name>A0A4Q1BNT4_TREME</name>
<keyword evidence="2" id="KW-0812">Transmembrane</keyword>
<accession>A0A4Q1BNT4</accession>
<comment type="caution">
    <text evidence="3">The sequence shown here is derived from an EMBL/GenBank/DDBJ whole genome shotgun (WGS) entry which is preliminary data.</text>
</comment>
<evidence type="ECO:0000313" key="3">
    <source>
        <dbReference type="EMBL" id="RXK39535.1"/>
    </source>
</evidence>
<keyword evidence="2" id="KW-1133">Transmembrane helix</keyword>
<dbReference type="AlphaFoldDB" id="A0A4Q1BNT4"/>
<feature type="compositionally biased region" description="Basic and acidic residues" evidence="1">
    <location>
        <begin position="102"/>
        <end position="115"/>
    </location>
</feature>
<feature type="transmembrane region" description="Helical" evidence="2">
    <location>
        <begin position="57"/>
        <end position="79"/>
    </location>
</feature>
<sequence length="150" mass="16567">MPLSDQALAAEDDFSDADLAQLETRKRKKHPLDNGTFGAPGTSVYDYRKLNMKSTEVGMWAGIVFGAGVISASSLSFLISTRLLRTGLADLNRRPVIKDKDGNLAEETFEPHTPQHDPAPGSDVRYEPVILQGEEMRDPFFRPGIPRRPA</sequence>
<evidence type="ECO:0000256" key="2">
    <source>
        <dbReference type="SAM" id="Phobius"/>
    </source>
</evidence>
<feature type="region of interest" description="Disordered" evidence="1">
    <location>
        <begin position="102"/>
        <end position="124"/>
    </location>
</feature>
<keyword evidence="4" id="KW-1185">Reference proteome</keyword>
<reference evidence="3 4" key="1">
    <citation type="submission" date="2016-06" db="EMBL/GenBank/DDBJ databases">
        <title>Evolution of pathogenesis and genome organization in the Tremellales.</title>
        <authorList>
            <person name="Cuomo C."/>
            <person name="Litvintseva A."/>
            <person name="Heitman J."/>
            <person name="Chen Y."/>
            <person name="Sun S."/>
            <person name="Springer D."/>
            <person name="Dromer F."/>
            <person name="Young S."/>
            <person name="Zeng Q."/>
            <person name="Chapman S."/>
            <person name="Gujja S."/>
            <person name="Saif S."/>
            <person name="Birren B."/>
        </authorList>
    </citation>
    <scope>NUCLEOTIDE SEQUENCE [LARGE SCALE GENOMIC DNA]</scope>
    <source>
        <strain evidence="3 4">ATCC 28783</strain>
    </source>
</reference>
<evidence type="ECO:0000256" key="1">
    <source>
        <dbReference type="SAM" id="MobiDB-lite"/>
    </source>
</evidence>
<dbReference type="InParanoid" id="A0A4Q1BNT4"/>
<protein>
    <submittedName>
        <fullName evidence="3">Uncharacterized protein</fullName>
    </submittedName>
</protein>
<dbReference type="VEuPathDB" id="FungiDB:TREMEDRAFT_62348"/>
<organism evidence="3 4">
    <name type="scientific">Tremella mesenterica</name>
    <name type="common">Jelly fungus</name>
    <dbReference type="NCBI Taxonomy" id="5217"/>
    <lineage>
        <taxon>Eukaryota</taxon>
        <taxon>Fungi</taxon>
        <taxon>Dikarya</taxon>
        <taxon>Basidiomycota</taxon>
        <taxon>Agaricomycotina</taxon>
        <taxon>Tremellomycetes</taxon>
        <taxon>Tremellales</taxon>
        <taxon>Tremellaceae</taxon>
        <taxon>Tremella</taxon>
    </lineage>
</organism>
<proteinExistence type="predicted"/>
<dbReference type="EMBL" id="SDIL01000030">
    <property type="protein sequence ID" value="RXK39535.1"/>
    <property type="molecule type" value="Genomic_DNA"/>
</dbReference>
<keyword evidence="2" id="KW-0472">Membrane</keyword>
<gene>
    <name evidence="3" type="ORF">M231_03204</name>
</gene>